<evidence type="ECO:0000259" key="4">
    <source>
        <dbReference type="PROSITE" id="PS50075"/>
    </source>
</evidence>
<feature type="domain" description="Carrier" evidence="4">
    <location>
        <begin position="3"/>
        <end position="77"/>
    </location>
</feature>
<dbReference type="EMBL" id="JAENJH010000001">
    <property type="protein sequence ID" value="MBK1783167.1"/>
    <property type="molecule type" value="Genomic_DNA"/>
</dbReference>
<dbReference type="RefSeq" id="WP_200314275.1">
    <property type="nucleotide sequence ID" value="NZ_JAENJH010000001.1"/>
</dbReference>
<dbReference type="Gene3D" id="1.10.1200.10">
    <property type="entry name" value="ACP-like"/>
    <property type="match status" value="1"/>
</dbReference>
<organism evidence="5 6">
    <name type="scientific">Prauserella cavernicola</name>
    <dbReference type="NCBI Taxonomy" id="2800127"/>
    <lineage>
        <taxon>Bacteria</taxon>
        <taxon>Bacillati</taxon>
        <taxon>Actinomycetota</taxon>
        <taxon>Actinomycetes</taxon>
        <taxon>Pseudonocardiales</taxon>
        <taxon>Pseudonocardiaceae</taxon>
        <taxon>Prauserella</taxon>
    </lineage>
</organism>
<accession>A0A934QNH0</accession>
<evidence type="ECO:0000256" key="2">
    <source>
        <dbReference type="ARBA" id="ARBA00022450"/>
    </source>
</evidence>
<keyword evidence="3" id="KW-0597">Phosphoprotein</keyword>
<evidence type="ECO:0000313" key="6">
    <source>
        <dbReference type="Proteomes" id="UP000635245"/>
    </source>
</evidence>
<proteinExistence type="predicted"/>
<sequence length="77" mass="8644">MGAREQLSLDRIRADVLEILQADVDEVADDDDLIDHGLDSIRVMHLVERWRAEGAHVSFVQLAEQPTIQGWHGLLGT</sequence>
<dbReference type="Pfam" id="PF00550">
    <property type="entry name" value="PP-binding"/>
    <property type="match status" value="1"/>
</dbReference>
<comment type="pathway">
    <text evidence="1">Siderophore biosynthesis.</text>
</comment>
<dbReference type="InterPro" id="IPR036736">
    <property type="entry name" value="ACP-like_sf"/>
</dbReference>
<dbReference type="PROSITE" id="PS50075">
    <property type="entry name" value="CARRIER"/>
    <property type="match status" value="1"/>
</dbReference>
<dbReference type="InterPro" id="IPR009081">
    <property type="entry name" value="PP-bd_ACP"/>
</dbReference>
<comment type="caution">
    <text evidence="5">The sequence shown here is derived from an EMBL/GenBank/DDBJ whole genome shotgun (WGS) entry which is preliminary data.</text>
</comment>
<evidence type="ECO:0000256" key="3">
    <source>
        <dbReference type="ARBA" id="ARBA00022553"/>
    </source>
</evidence>
<dbReference type="SUPFAM" id="SSF47336">
    <property type="entry name" value="ACP-like"/>
    <property type="match status" value="1"/>
</dbReference>
<protein>
    <submittedName>
        <fullName evidence="5">Isochorismatase</fullName>
    </submittedName>
</protein>
<dbReference type="FunFam" id="1.10.1200.10:FF:000021">
    <property type="entry name" value="Isochorismatase"/>
    <property type="match status" value="1"/>
</dbReference>
<name>A0A934QNH0_9PSEU</name>
<keyword evidence="2" id="KW-0596">Phosphopantetheine</keyword>
<dbReference type="Proteomes" id="UP000635245">
    <property type="component" value="Unassembled WGS sequence"/>
</dbReference>
<evidence type="ECO:0000313" key="5">
    <source>
        <dbReference type="EMBL" id="MBK1783167.1"/>
    </source>
</evidence>
<gene>
    <name evidence="5" type="ORF">JHE00_02430</name>
</gene>
<dbReference type="AlphaFoldDB" id="A0A934QNH0"/>
<keyword evidence="6" id="KW-1185">Reference proteome</keyword>
<reference evidence="5" key="1">
    <citation type="submission" date="2020-12" db="EMBL/GenBank/DDBJ databases">
        <title>Prauserella sp. ASG 168, a novel actinomycete isolated from cave rock.</title>
        <authorList>
            <person name="Suriyachadkun C."/>
        </authorList>
    </citation>
    <scope>NUCLEOTIDE SEQUENCE</scope>
    <source>
        <strain evidence="5">ASG 168</strain>
    </source>
</reference>
<evidence type="ECO:0000256" key="1">
    <source>
        <dbReference type="ARBA" id="ARBA00004924"/>
    </source>
</evidence>